<dbReference type="AlphaFoldDB" id="A0A8J2GZX3"/>
<accession>A0A8J2GZX3</accession>
<keyword evidence="7" id="KW-1185">Reference proteome</keyword>
<keyword evidence="4" id="KW-0175">Coiled coil</keyword>
<dbReference type="InterPro" id="IPR044004">
    <property type="entry name" value="TSP1_spondin_dom"/>
</dbReference>
<dbReference type="SMART" id="SM00209">
    <property type="entry name" value="TSP1"/>
    <property type="match status" value="1"/>
</dbReference>
<evidence type="ECO:0000256" key="1">
    <source>
        <dbReference type="ARBA" id="ARBA00022729"/>
    </source>
</evidence>
<dbReference type="InterPro" id="IPR036383">
    <property type="entry name" value="TSP1_rpt_sf"/>
</dbReference>
<comment type="caution">
    <text evidence="6">The sequence shown here is derived from an EMBL/GenBank/DDBJ whole genome shotgun (WGS) entry which is preliminary data.</text>
</comment>
<keyword evidence="2" id="KW-1015">Disulfide bond</keyword>
<dbReference type="OrthoDB" id="6090599at2759"/>
<proteinExistence type="predicted"/>
<gene>
    <name evidence="6" type="ORF">HICCMSTLAB_LOCUS1235</name>
</gene>
<dbReference type="InterPro" id="IPR051418">
    <property type="entry name" value="Spondin/Thrombospondin_T1"/>
</dbReference>
<evidence type="ECO:0000256" key="4">
    <source>
        <dbReference type="SAM" id="Coils"/>
    </source>
</evidence>
<keyword evidence="1" id="KW-0732">Signal</keyword>
<dbReference type="Proteomes" id="UP000786811">
    <property type="component" value="Unassembled WGS sequence"/>
</dbReference>
<dbReference type="Gene3D" id="2.20.100.10">
    <property type="entry name" value="Thrombospondin type-1 (TSP1) repeat"/>
    <property type="match status" value="1"/>
</dbReference>
<evidence type="ECO:0000313" key="6">
    <source>
        <dbReference type="EMBL" id="CAG5075054.1"/>
    </source>
</evidence>
<dbReference type="InterPro" id="IPR000884">
    <property type="entry name" value="TSP1_rpt"/>
</dbReference>
<evidence type="ECO:0000256" key="2">
    <source>
        <dbReference type="ARBA" id="ARBA00023157"/>
    </source>
</evidence>
<dbReference type="FunFam" id="2.20.100.10:FF:000134">
    <property type="entry name" value="Uncharacterized protein"/>
    <property type="match status" value="1"/>
</dbReference>
<protein>
    <submittedName>
        <fullName evidence="6">Similar to Spon1: Spondin-1 (Rattus norvegicus)</fullName>
    </submittedName>
</protein>
<reference evidence="6" key="1">
    <citation type="submission" date="2021-04" db="EMBL/GenBank/DDBJ databases">
        <authorList>
            <person name="Chebbi M.A.C M."/>
        </authorList>
    </citation>
    <scope>NUCLEOTIDE SEQUENCE</scope>
</reference>
<organism evidence="6 7">
    <name type="scientific">Cotesia congregata</name>
    <name type="common">Parasitoid wasp</name>
    <name type="synonym">Apanteles congregatus</name>
    <dbReference type="NCBI Taxonomy" id="51543"/>
    <lineage>
        <taxon>Eukaryota</taxon>
        <taxon>Metazoa</taxon>
        <taxon>Ecdysozoa</taxon>
        <taxon>Arthropoda</taxon>
        <taxon>Hexapoda</taxon>
        <taxon>Insecta</taxon>
        <taxon>Pterygota</taxon>
        <taxon>Neoptera</taxon>
        <taxon>Endopterygota</taxon>
        <taxon>Hymenoptera</taxon>
        <taxon>Apocrita</taxon>
        <taxon>Ichneumonoidea</taxon>
        <taxon>Braconidae</taxon>
        <taxon>Microgastrinae</taxon>
        <taxon>Cotesia</taxon>
    </lineage>
</organism>
<dbReference type="PANTHER" id="PTHR11311">
    <property type="entry name" value="SPONDIN"/>
    <property type="match status" value="1"/>
</dbReference>
<feature type="coiled-coil region" evidence="4">
    <location>
        <begin position="89"/>
        <end position="116"/>
    </location>
</feature>
<dbReference type="GO" id="GO:0031012">
    <property type="term" value="C:extracellular matrix"/>
    <property type="evidence" value="ECO:0007669"/>
    <property type="project" value="TreeGrafter"/>
</dbReference>
<evidence type="ECO:0000256" key="3">
    <source>
        <dbReference type="ARBA" id="ARBA00023180"/>
    </source>
</evidence>
<dbReference type="GO" id="GO:0007155">
    <property type="term" value="P:cell adhesion"/>
    <property type="evidence" value="ECO:0007669"/>
    <property type="project" value="TreeGrafter"/>
</dbReference>
<sequence>MINYRYWTSGPTNPLVTDYPVDNKAAIMDSIASSYSLGLSRARFPATPTSLPGQRYHVIPSLNFNLANSQDSRTRQEIMQRKSADALMERQKEQIYQDIQRRIANATNNNNNYNNRNSANISSNNVDFNTTRSYSDDNIITSTKETHKFRKQHRFAKGKHFRRRIPRDCKVGEWEAWSACSRSCGVGETQRVRKITVKPRRGGAPCPPLKETKWCGSVTPCPDNNNNNNKPIVDIFSW</sequence>
<dbReference type="EMBL" id="CAJNRD030001116">
    <property type="protein sequence ID" value="CAG5075054.1"/>
    <property type="molecule type" value="Genomic_DNA"/>
</dbReference>
<dbReference type="SUPFAM" id="SSF82895">
    <property type="entry name" value="TSP-1 type 1 repeat"/>
    <property type="match status" value="1"/>
</dbReference>
<dbReference type="PANTHER" id="PTHR11311:SF15">
    <property type="entry name" value="SPONDIN-2"/>
    <property type="match status" value="1"/>
</dbReference>
<feature type="domain" description="Spondin-like TSP1" evidence="5">
    <location>
        <begin position="169"/>
        <end position="218"/>
    </location>
</feature>
<evidence type="ECO:0000259" key="5">
    <source>
        <dbReference type="Pfam" id="PF19028"/>
    </source>
</evidence>
<evidence type="ECO:0000313" key="7">
    <source>
        <dbReference type="Proteomes" id="UP000786811"/>
    </source>
</evidence>
<keyword evidence="3" id="KW-0325">Glycoprotein</keyword>
<dbReference type="PROSITE" id="PS50092">
    <property type="entry name" value="TSP1"/>
    <property type="match status" value="1"/>
</dbReference>
<dbReference type="Pfam" id="PF19028">
    <property type="entry name" value="TSP1_spondin"/>
    <property type="match status" value="1"/>
</dbReference>
<name>A0A8J2GZX3_COTCN</name>